<dbReference type="InterPro" id="IPR003598">
    <property type="entry name" value="Ig_sub2"/>
</dbReference>
<dbReference type="PROSITE" id="PS50835">
    <property type="entry name" value="IG_LIKE"/>
    <property type="match status" value="1"/>
</dbReference>
<dbReference type="InterPro" id="IPR036179">
    <property type="entry name" value="Ig-like_dom_sf"/>
</dbReference>
<dbReference type="SMART" id="SM00408">
    <property type="entry name" value="IGc2"/>
    <property type="match status" value="2"/>
</dbReference>
<evidence type="ECO:0000313" key="3">
    <source>
        <dbReference type="EMBL" id="KAJ8383342.1"/>
    </source>
</evidence>
<dbReference type="InterPro" id="IPR007110">
    <property type="entry name" value="Ig-like_dom"/>
</dbReference>
<organism evidence="3 4">
    <name type="scientific">Aldrovandia affinis</name>
    <dbReference type="NCBI Taxonomy" id="143900"/>
    <lineage>
        <taxon>Eukaryota</taxon>
        <taxon>Metazoa</taxon>
        <taxon>Chordata</taxon>
        <taxon>Craniata</taxon>
        <taxon>Vertebrata</taxon>
        <taxon>Euteleostomi</taxon>
        <taxon>Actinopterygii</taxon>
        <taxon>Neopterygii</taxon>
        <taxon>Teleostei</taxon>
        <taxon>Notacanthiformes</taxon>
        <taxon>Halosauridae</taxon>
        <taxon>Aldrovandia</taxon>
    </lineage>
</organism>
<keyword evidence="4" id="KW-1185">Reference proteome</keyword>
<dbReference type="InterPro" id="IPR013783">
    <property type="entry name" value="Ig-like_fold"/>
</dbReference>
<dbReference type="SUPFAM" id="SSF48726">
    <property type="entry name" value="Immunoglobulin"/>
    <property type="match status" value="2"/>
</dbReference>
<keyword evidence="1" id="KW-0812">Transmembrane</keyword>
<dbReference type="EMBL" id="JAINUG010000296">
    <property type="protein sequence ID" value="KAJ8383342.1"/>
    <property type="molecule type" value="Genomic_DNA"/>
</dbReference>
<evidence type="ECO:0000313" key="4">
    <source>
        <dbReference type="Proteomes" id="UP001221898"/>
    </source>
</evidence>
<gene>
    <name evidence="3" type="ORF">AAFF_G00222020</name>
</gene>
<sequence>MEGRSVEISCGSDCGPEGRAVLRRASDGQEAELQSSPGCSTSLTYTLLSVHLTHSGLYTCEASNQQGSEADSVWVQVHAPPRNTTVTALPSWQVQEGQNVTVSWQTVSFPPASAVLRKESGGGELHSQDGTFRLLHLTPADDGLYQLNVSNPLGYHTELLTLSVTSGRRTSPPEESRMLPKVLIPALGLGAMVTAAAVVIRYLRKVKGREARELAKDAVCRWRRRATGPPASPTDFTQGLPVAEGLFHRPRTALCDAGGAWKTGMAVGGTQGPCR</sequence>
<dbReference type="Proteomes" id="UP001221898">
    <property type="component" value="Unassembled WGS sequence"/>
</dbReference>
<proteinExistence type="predicted"/>
<dbReference type="PANTHER" id="PTHR46013:SF1">
    <property type="entry name" value="IG-LIKE DOMAIN-CONTAINING PROTEIN"/>
    <property type="match status" value="1"/>
</dbReference>
<dbReference type="InterPro" id="IPR003599">
    <property type="entry name" value="Ig_sub"/>
</dbReference>
<protein>
    <recommendedName>
        <fullName evidence="2">Ig-like domain-containing protein</fullName>
    </recommendedName>
</protein>
<name>A0AAD7RFX8_9TELE</name>
<comment type="caution">
    <text evidence="3">The sequence shown here is derived from an EMBL/GenBank/DDBJ whole genome shotgun (WGS) entry which is preliminary data.</text>
</comment>
<dbReference type="PANTHER" id="PTHR46013">
    <property type="entry name" value="VASCULAR CELL ADHESION MOLECULE 1"/>
    <property type="match status" value="1"/>
</dbReference>
<feature type="domain" description="Ig-like" evidence="2">
    <location>
        <begin position="1"/>
        <end position="76"/>
    </location>
</feature>
<feature type="transmembrane region" description="Helical" evidence="1">
    <location>
        <begin position="182"/>
        <end position="203"/>
    </location>
</feature>
<keyword evidence="1" id="KW-1133">Transmembrane helix</keyword>
<evidence type="ECO:0000256" key="1">
    <source>
        <dbReference type="SAM" id="Phobius"/>
    </source>
</evidence>
<dbReference type="AlphaFoldDB" id="A0AAD7RFX8"/>
<dbReference type="SMART" id="SM00409">
    <property type="entry name" value="IG"/>
    <property type="match status" value="2"/>
</dbReference>
<evidence type="ECO:0000259" key="2">
    <source>
        <dbReference type="PROSITE" id="PS50835"/>
    </source>
</evidence>
<reference evidence="3" key="1">
    <citation type="journal article" date="2023" name="Science">
        <title>Genome structures resolve the early diversification of teleost fishes.</title>
        <authorList>
            <person name="Parey E."/>
            <person name="Louis A."/>
            <person name="Montfort J."/>
            <person name="Bouchez O."/>
            <person name="Roques C."/>
            <person name="Iampietro C."/>
            <person name="Lluch J."/>
            <person name="Castinel A."/>
            <person name="Donnadieu C."/>
            <person name="Desvignes T."/>
            <person name="Floi Bucao C."/>
            <person name="Jouanno E."/>
            <person name="Wen M."/>
            <person name="Mejri S."/>
            <person name="Dirks R."/>
            <person name="Jansen H."/>
            <person name="Henkel C."/>
            <person name="Chen W.J."/>
            <person name="Zahm M."/>
            <person name="Cabau C."/>
            <person name="Klopp C."/>
            <person name="Thompson A.W."/>
            <person name="Robinson-Rechavi M."/>
            <person name="Braasch I."/>
            <person name="Lecointre G."/>
            <person name="Bobe J."/>
            <person name="Postlethwait J.H."/>
            <person name="Berthelot C."/>
            <person name="Roest Crollius H."/>
            <person name="Guiguen Y."/>
        </authorList>
    </citation>
    <scope>NUCLEOTIDE SEQUENCE</scope>
    <source>
        <strain evidence="3">NC1722</strain>
    </source>
</reference>
<dbReference type="Gene3D" id="2.60.40.10">
    <property type="entry name" value="Immunoglobulins"/>
    <property type="match status" value="2"/>
</dbReference>
<accession>A0AAD7RFX8</accession>
<keyword evidence="1" id="KW-0472">Membrane</keyword>